<dbReference type="Proteomes" id="UP000060787">
    <property type="component" value="Chromosome"/>
</dbReference>
<evidence type="ECO:0000313" key="2">
    <source>
        <dbReference type="EMBL" id="ALN78678.1"/>
    </source>
</evidence>
<evidence type="ECO:0000256" key="1">
    <source>
        <dbReference type="SAM" id="MobiDB-lite"/>
    </source>
</evidence>
<accession>A0A0S2F558</accession>
<proteinExistence type="predicted"/>
<name>A0A0S2F558_LYSAN</name>
<dbReference type="eggNOG" id="ENOG5032RF7">
    <property type="taxonomic scope" value="Bacteria"/>
</dbReference>
<dbReference type="AlphaFoldDB" id="A0A0S2F558"/>
<keyword evidence="3" id="KW-1185">Reference proteome</keyword>
<evidence type="ECO:0008006" key="4">
    <source>
        <dbReference type="Google" id="ProtNLM"/>
    </source>
</evidence>
<organism evidence="2 3">
    <name type="scientific">Lysobacter antibioticus</name>
    <dbReference type="NCBI Taxonomy" id="84531"/>
    <lineage>
        <taxon>Bacteria</taxon>
        <taxon>Pseudomonadati</taxon>
        <taxon>Pseudomonadota</taxon>
        <taxon>Gammaproteobacteria</taxon>
        <taxon>Lysobacterales</taxon>
        <taxon>Lysobacteraceae</taxon>
        <taxon>Lysobacter</taxon>
    </lineage>
</organism>
<gene>
    <name evidence="2" type="ORF">LA76x_0517</name>
</gene>
<sequence length="183" mass="19412">MTGCAPEQPTAATAPPDSAPNVVPAAAAVRPGKDAKNATYMIDGEPVTLIDGVEEKTIVPGSASKQVTRLTEHAFEMDLNDDGQKDQVFLLTQDSGGSGTFYYAAAALKTPQGYQGTNAVFIGDRITVQYFKADPEQSSQFWISYGDRQVGEPTADDPMNMASKEFRWDGASLVEVAAAAATK</sequence>
<dbReference type="PATRIC" id="fig|84531.8.peg.541"/>
<feature type="region of interest" description="Disordered" evidence="1">
    <location>
        <begin position="1"/>
        <end position="20"/>
    </location>
</feature>
<dbReference type="EMBL" id="CP011129">
    <property type="protein sequence ID" value="ALN78678.1"/>
    <property type="molecule type" value="Genomic_DNA"/>
</dbReference>
<dbReference type="KEGG" id="lab:LA76x_0517"/>
<evidence type="ECO:0000313" key="3">
    <source>
        <dbReference type="Proteomes" id="UP000060787"/>
    </source>
</evidence>
<protein>
    <recommendedName>
        <fullName evidence="4">Lipoprotein</fullName>
    </recommendedName>
</protein>
<reference evidence="2 3" key="1">
    <citation type="journal article" date="2015" name="BMC Genomics">
        <title>Comparative genomics and metabolic profiling of the genus Lysobacter.</title>
        <authorList>
            <person name="de Bruijn I."/>
            <person name="Cheng X."/>
            <person name="de Jager V."/>
            <person name="Exposito R.G."/>
            <person name="Watrous J."/>
            <person name="Patel N."/>
            <person name="Postma J."/>
            <person name="Dorrestein P.C."/>
            <person name="Kobayashi D."/>
            <person name="Raaijmakers J.M."/>
        </authorList>
    </citation>
    <scope>NUCLEOTIDE SEQUENCE [LARGE SCALE GENOMIC DNA]</scope>
    <source>
        <strain evidence="2 3">76</strain>
    </source>
</reference>